<dbReference type="PROSITE" id="PS51257">
    <property type="entry name" value="PROKAR_LIPOPROTEIN"/>
    <property type="match status" value="1"/>
</dbReference>
<keyword evidence="2" id="KW-1185">Reference proteome</keyword>
<reference evidence="1 2" key="1">
    <citation type="submission" date="2022-06" db="EMBL/GenBank/DDBJ databases">
        <title>Halogeometricum sp. a new haloarchaeum isolate from saline soil.</title>
        <authorList>
            <person name="Strakova D."/>
            <person name="Galisteo C."/>
            <person name="Sanchez-Porro C."/>
            <person name="Ventosa A."/>
        </authorList>
    </citation>
    <scope>NUCLEOTIDE SEQUENCE [LARGE SCALE GENOMIC DNA]</scope>
    <source>
        <strain evidence="2">S3BR25-2</strain>
    </source>
</reference>
<evidence type="ECO:0000313" key="1">
    <source>
        <dbReference type="EMBL" id="MDS0294614.1"/>
    </source>
</evidence>
<proteinExistence type="predicted"/>
<dbReference type="Proteomes" id="UP001254813">
    <property type="component" value="Unassembled WGS sequence"/>
</dbReference>
<dbReference type="EMBL" id="JAMQOQ010000002">
    <property type="protein sequence ID" value="MDS0294614.1"/>
    <property type="molecule type" value="Genomic_DNA"/>
</dbReference>
<organism evidence="1 2">
    <name type="scientific">Halogeometricum luteum</name>
    <dbReference type="NCBI Taxonomy" id="2950537"/>
    <lineage>
        <taxon>Archaea</taxon>
        <taxon>Methanobacteriati</taxon>
        <taxon>Methanobacteriota</taxon>
        <taxon>Stenosarchaea group</taxon>
        <taxon>Halobacteria</taxon>
        <taxon>Halobacteriales</taxon>
        <taxon>Haloferacaceae</taxon>
        <taxon>Halogeometricum</taxon>
    </lineage>
</organism>
<dbReference type="RefSeq" id="WP_310928439.1">
    <property type="nucleotide sequence ID" value="NZ_JAMQOQ010000002.1"/>
</dbReference>
<protein>
    <submittedName>
        <fullName evidence="1">Uncharacterized protein</fullName>
    </submittedName>
</protein>
<comment type="caution">
    <text evidence="1">The sequence shown here is derived from an EMBL/GenBank/DDBJ whole genome shotgun (WGS) entry which is preliminary data.</text>
</comment>
<sequence length="137" mass="14747">MHPRFLFALAVAVSAVFAGCLGGLTGGDAVEPREYPERPPTLDAETVGPYAAAHEEVYRHNAIVEEETEELREIVVGAGVQSVEERGDGYEVVVSVGFYYTFGDDGSGRPTGIADGRPYEATYFVNETATERLGDTL</sequence>
<gene>
    <name evidence="1" type="ORF">NDI79_10560</name>
</gene>
<name>A0ABU2G1G7_9EURY</name>
<accession>A0ABU2G1G7</accession>
<evidence type="ECO:0000313" key="2">
    <source>
        <dbReference type="Proteomes" id="UP001254813"/>
    </source>
</evidence>